<comment type="caution">
    <text evidence="4">The sequence shown here is derived from an EMBL/GenBank/DDBJ whole genome shotgun (WGS) entry which is preliminary data.</text>
</comment>
<protein>
    <recommendedName>
        <fullName evidence="5">ABC transporter substrate-binding protein</fullName>
    </recommendedName>
</protein>
<dbReference type="InterPro" id="IPR006059">
    <property type="entry name" value="SBP"/>
</dbReference>
<name>X0ZQJ5_9ZZZZ</name>
<gene>
    <name evidence="4" type="ORF">S01H4_00398</name>
</gene>
<dbReference type="GO" id="GO:1901982">
    <property type="term" value="F:maltose binding"/>
    <property type="evidence" value="ECO:0007669"/>
    <property type="project" value="TreeGrafter"/>
</dbReference>
<sequence length="267" mass="29552">LVWNRQMFEEAGLSGPPETIDEFVKYAAMFSNPDEEIYGYTMGGTYFWAPASIFYAMGGEVTDSGITTATGYINGEKSVAAYQVLVDMYRDESLSPLLLGGGGIGAFEGHATGKYAMIIEGPWAHPILKSDYPEFEVNFALVPRGPDVTTSSVVGGENVVIFEGSQNKDEAMLWAKFLLSEESQLTMGEAGTMPTLSTVQGNERLPEYYDVFMEQLKTAKARVPHPKWAEMDNAINNAYQYMLRDEKTVQQALDDAAEEINRLIIEE</sequence>
<evidence type="ECO:0000313" key="4">
    <source>
        <dbReference type="EMBL" id="GAG62723.1"/>
    </source>
</evidence>
<dbReference type="EMBL" id="BART01000052">
    <property type="protein sequence ID" value="GAG62723.1"/>
    <property type="molecule type" value="Genomic_DNA"/>
</dbReference>
<evidence type="ECO:0008006" key="5">
    <source>
        <dbReference type="Google" id="ProtNLM"/>
    </source>
</evidence>
<evidence type="ECO:0000256" key="2">
    <source>
        <dbReference type="ARBA" id="ARBA00022448"/>
    </source>
</evidence>
<keyword evidence="3" id="KW-0732">Signal</keyword>
<dbReference type="PANTHER" id="PTHR30061:SF50">
    <property type="entry name" value="MALTOSE_MALTODEXTRIN-BINDING PERIPLASMIC PROTEIN"/>
    <property type="match status" value="1"/>
</dbReference>
<evidence type="ECO:0000256" key="3">
    <source>
        <dbReference type="ARBA" id="ARBA00022729"/>
    </source>
</evidence>
<dbReference type="SUPFAM" id="SSF53850">
    <property type="entry name" value="Periplasmic binding protein-like II"/>
    <property type="match status" value="1"/>
</dbReference>
<accession>X0ZQJ5</accession>
<dbReference type="Pfam" id="PF01547">
    <property type="entry name" value="SBP_bac_1"/>
    <property type="match status" value="1"/>
</dbReference>
<dbReference type="PANTHER" id="PTHR30061">
    <property type="entry name" value="MALTOSE-BINDING PERIPLASMIC PROTEIN"/>
    <property type="match status" value="1"/>
</dbReference>
<evidence type="ECO:0000256" key="1">
    <source>
        <dbReference type="ARBA" id="ARBA00008520"/>
    </source>
</evidence>
<dbReference type="GO" id="GO:0042956">
    <property type="term" value="P:maltodextrin transmembrane transport"/>
    <property type="evidence" value="ECO:0007669"/>
    <property type="project" value="TreeGrafter"/>
</dbReference>
<keyword evidence="2" id="KW-0813">Transport</keyword>
<comment type="similarity">
    <text evidence="1">Belongs to the bacterial solute-binding protein 1 family.</text>
</comment>
<dbReference type="Gene3D" id="3.40.190.10">
    <property type="entry name" value="Periplasmic binding protein-like II"/>
    <property type="match status" value="2"/>
</dbReference>
<proteinExistence type="inferred from homology"/>
<reference evidence="4" key="1">
    <citation type="journal article" date="2014" name="Front. Microbiol.">
        <title>High frequency of phylogenetically diverse reductive dehalogenase-homologous genes in deep subseafloor sedimentary metagenomes.</title>
        <authorList>
            <person name="Kawai M."/>
            <person name="Futagami T."/>
            <person name="Toyoda A."/>
            <person name="Takaki Y."/>
            <person name="Nishi S."/>
            <person name="Hori S."/>
            <person name="Arai W."/>
            <person name="Tsubouchi T."/>
            <person name="Morono Y."/>
            <person name="Uchiyama I."/>
            <person name="Ito T."/>
            <person name="Fujiyama A."/>
            <person name="Inagaki F."/>
            <person name="Takami H."/>
        </authorList>
    </citation>
    <scope>NUCLEOTIDE SEQUENCE</scope>
    <source>
        <strain evidence="4">Expedition CK06-06</strain>
    </source>
</reference>
<dbReference type="AlphaFoldDB" id="X0ZQJ5"/>
<dbReference type="GO" id="GO:0055052">
    <property type="term" value="C:ATP-binding cassette (ABC) transporter complex, substrate-binding subunit-containing"/>
    <property type="evidence" value="ECO:0007669"/>
    <property type="project" value="TreeGrafter"/>
</dbReference>
<dbReference type="GO" id="GO:0015768">
    <property type="term" value="P:maltose transport"/>
    <property type="evidence" value="ECO:0007669"/>
    <property type="project" value="TreeGrafter"/>
</dbReference>
<organism evidence="4">
    <name type="scientific">marine sediment metagenome</name>
    <dbReference type="NCBI Taxonomy" id="412755"/>
    <lineage>
        <taxon>unclassified sequences</taxon>
        <taxon>metagenomes</taxon>
        <taxon>ecological metagenomes</taxon>
    </lineage>
</organism>
<feature type="non-terminal residue" evidence="4">
    <location>
        <position position="1"/>
    </location>
</feature>